<dbReference type="EMBL" id="CP009225">
    <property type="protein sequence ID" value="AKC63112.1"/>
    <property type="molecule type" value="Genomic_DNA"/>
</dbReference>
<dbReference type="AlphaFoldDB" id="A0A7U4JPW0"/>
<evidence type="ECO:0000313" key="2">
    <source>
        <dbReference type="Proteomes" id="UP000033052"/>
    </source>
</evidence>
<dbReference type="GeneID" id="92940526"/>
<proteinExistence type="predicted"/>
<organism evidence="1 2">
    <name type="scientific">Clostridium sporogenes</name>
    <dbReference type="NCBI Taxonomy" id="1509"/>
    <lineage>
        <taxon>Bacteria</taxon>
        <taxon>Bacillati</taxon>
        <taxon>Bacillota</taxon>
        <taxon>Clostridia</taxon>
        <taxon>Eubacteriales</taxon>
        <taxon>Clostridiaceae</taxon>
        <taxon>Clostridium</taxon>
    </lineage>
</organism>
<sequence length="66" mass="7638">MIKLGIFLSNVITEKLNNLHKHPIVHKNVDRKKKKKYCKTFKRGSNGFCKHCMGYKVDLVSCANEC</sequence>
<dbReference type="Proteomes" id="UP000033052">
    <property type="component" value="Chromosome"/>
</dbReference>
<protein>
    <submittedName>
        <fullName evidence="1">Uncharacterized protein</fullName>
    </submittedName>
</protein>
<accession>A0A7U4JPW0</accession>
<name>A0A7U4JPW0_CLOSG</name>
<dbReference type="KEGG" id="cld:CLSPO_c23920"/>
<evidence type="ECO:0000313" key="1">
    <source>
        <dbReference type="EMBL" id="AKC63112.1"/>
    </source>
</evidence>
<reference evidence="1 2" key="1">
    <citation type="journal article" date="2015" name="PLoS ONE">
        <title>A universal mariner transposon system for forward genetic studies in the genus clostridium.</title>
        <authorList>
            <person name="Zhang Y."/>
            <person name="Grosse-Honebrink A."/>
            <person name="Minton N.P."/>
        </authorList>
    </citation>
    <scope>NUCLEOTIDE SEQUENCE [LARGE SCALE GENOMIC DNA]</scope>
    <source>
        <strain evidence="1 2">NCIMB 10696</strain>
    </source>
</reference>
<gene>
    <name evidence="1" type="ORF">CLSPO_c23920</name>
</gene>
<dbReference type="RefSeq" id="WP_162487919.1">
    <property type="nucleotide sequence ID" value="NZ_CP009225.1"/>
</dbReference>